<protein>
    <submittedName>
        <fullName evidence="5">Importin subunit alpha-2</fullName>
    </submittedName>
</protein>
<dbReference type="PANTHER" id="PTHR23316">
    <property type="entry name" value="IMPORTIN ALPHA"/>
    <property type="match status" value="1"/>
</dbReference>
<keyword evidence="2" id="KW-0813">Transport</keyword>
<dbReference type="GO" id="GO:0015031">
    <property type="term" value="P:protein transport"/>
    <property type="evidence" value="ECO:0007669"/>
    <property type="project" value="UniProtKB-KW"/>
</dbReference>
<evidence type="ECO:0000256" key="1">
    <source>
        <dbReference type="ARBA" id="ARBA00010394"/>
    </source>
</evidence>
<dbReference type="WBParaSite" id="ACAC_0001190701-mRNA-1">
    <property type="protein sequence ID" value="ACAC_0001190701-mRNA-1"/>
    <property type="gene ID" value="ACAC_0001190701"/>
</dbReference>
<name>A0A0K0DK90_ANGCA</name>
<accession>A0A0K0DK90</accession>
<keyword evidence="4" id="KW-1185">Reference proteome</keyword>
<dbReference type="Proteomes" id="UP000035642">
    <property type="component" value="Unassembled WGS sequence"/>
</dbReference>
<reference evidence="4" key="1">
    <citation type="submission" date="2012-09" db="EMBL/GenBank/DDBJ databases">
        <authorList>
            <person name="Martin A.A."/>
        </authorList>
    </citation>
    <scope>NUCLEOTIDE SEQUENCE</scope>
</reference>
<evidence type="ECO:0000313" key="5">
    <source>
        <dbReference type="WBParaSite" id="ACAC_0001190701-mRNA-1"/>
    </source>
</evidence>
<evidence type="ECO:0000256" key="2">
    <source>
        <dbReference type="ARBA" id="ARBA00022448"/>
    </source>
</evidence>
<comment type="similarity">
    <text evidence="1">Belongs to the importin alpha family.</text>
</comment>
<reference evidence="5" key="2">
    <citation type="submission" date="2017-02" db="UniProtKB">
        <authorList>
            <consortium name="WormBaseParasite"/>
        </authorList>
    </citation>
    <scope>IDENTIFICATION</scope>
</reference>
<dbReference type="InterPro" id="IPR016024">
    <property type="entry name" value="ARM-type_fold"/>
</dbReference>
<dbReference type="InterPro" id="IPR011989">
    <property type="entry name" value="ARM-like"/>
</dbReference>
<organism evidence="4 5">
    <name type="scientific">Angiostrongylus cantonensis</name>
    <name type="common">Rat lungworm</name>
    <dbReference type="NCBI Taxonomy" id="6313"/>
    <lineage>
        <taxon>Eukaryota</taxon>
        <taxon>Metazoa</taxon>
        <taxon>Ecdysozoa</taxon>
        <taxon>Nematoda</taxon>
        <taxon>Chromadorea</taxon>
        <taxon>Rhabditida</taxon>
        <taxon>Rhabditina</taxon>
        <taxon>Rhabditomorpha</taxon>
        <taxon>Strongyloidea</taxon>
        <taxon>Metastrongylidae</taxon>
        <taxon>Angiostrongylus</taxon>
    </lineage>
</organism>
<keyword evidence="3" id="KW-0653">Protein transport</keyword>
<evidence type="ECO:0000256" key="3">
    <source>
        <dbReference type="ARBA" id="ARBA00022927"/>
    </source>
</evidence>
<proteinExistence type="inferred from homology"/>
<dbReference type="Gene3D" id="1.25.10.10">
    <property type="entry name" value="Leucine-rich Repeat Variant"/>
    <property type="match status" value="1"/>
</dbReference>
<sequence>MRRVARGRLQTLALNIPSDKPTSDAEQQIFLRLLEENSTPKDKAASTLYFRRIFSGDLPKDTPDPEKYTRLVYLLIRIVESGAHPQETRVNAAWTLTNMACMSGRMNHIIVDQNGINALKNGVVSGTGEFRIQCIWALGNIAADCAECKRKCREAGLLTIIARLLFQQTHTEHNEVKIILWCVKTIMRGGVQDRSVPISTIRLLTISLTKLAKHYMVWTDLAKDCLWTLASVADDMHIGTQIDVVLTKPGLVDLVFEILNSPLSELHHGALRILGNIISGNDIQTSVIISHPLFHNILCRSLSHKSPSDIRREAAWICSNIAASRPEHADECMWTIANLLTGANRDRIELMIASGTNSVCHGNFINWQRVNLGKEN</sequence>
<evidence type="ECO:0000313" key="4">
    <source>
        <dbReference type="Proteomes" id="UP000035642"/>
    </source>
</evidence>
<dbReference type="STRING" id="6313.A0A0K0DK90"/>
<dbReference type="SUPFAM" id="SSF48371">
    <property type="entry name" value="ARM repeat"/>
    <property type="match status" value="1"/>
</dbReference>
<dbReference type="AlphaFoldDB" id="A0A0K0DK90"/>